<protein>
    <recommendedName>
        <fullName evidence="4">CoA-binding domain-containing protein</fullName>
    </recommendedName>
</protein>
<dbReference type="PANTHER" id="PTHR43334:SF2">
    <property type="entry name" value="ACETATE--COA LIGASE [ADP-FORMING]"/>
    <property type="match status" value="1"/>
</dbReference>
<dbReference type="Pfam" id="PF13607">
    <property type="entry name" value="Succ_CoA_lig"/>
    <property type="match status" value="1"/>
</dbReference>
<comment type="caution">
    <text evidence="5">The sequence shown here is derived from an EMBL/GenBank/DDBJ whole genome shotgun (WGS) entry which is preliminary data.</text>
</comment>
<dbReference type="SUPFAM" id="SSF51735">
    <property type="entry name" value="NAD(P)-binding Rossmann-fold domains"/>
    <property type="match status" value="1"/>
</dbReference>
<evidence type="ECO:0000256" key="3">
    <source>
        <dbReference type="ARBA" id="ARBA00022840"/>
    </source>
</evidence>
<dbReference type="InterPro" id="IPR051538">
    <property type="entry name" value="Acyl-CoA_Synth/Transferase"/>
</dbReference>
<dbReference type="AlphaFoldDB" id="X0U9I8"/>
<dbReference type="InterPro" id="IPR036291">
    <property type="entry name" value="NAD(P)-bd_dom_sf"/>
</dbReference>
<feature type="non-terminal residue" evidence="5">
    <location>
        <position position="278"/>
    </location>
</feature>
<dbReference type="InterPro" id="IPR016102">
    <property type="entry name" value="Succinyl-CoA_synth-like"/>
</dbReference>
<dbReference type="SUPFAM" id="SSF52210">
    <property type="entry name" value="Succinyl-CoA synthetase domains"/>
    <property type="match status" value="1"/>
</dbReference>
<dbReference type="Gene3D" id="3.40.50.720">
    <property type="entry name" value="NAD(P)-binding Rossmann-like Domain"/>
    <property type="match status" value="1"/>
</dbReference>
<dbReference type="InterPro" id="IPR003781">
    <property type="entry name" value="CoA-bd"/>
</dbReference>
<evidence type="ECO:0000313" key="5">
    <source>
        <dbReference type="EMBL" id="GAF97007.1"/>
    </source>
</evidence>
<keyword evidence="3" id="KW-0067">ATP-binding</keyword>
<gene>
    <name evidence="5" type="ORF">S01H1_28406</name>
</gene>
<dbReference type="PANTHER" id="PTHR43334">
    <property type="entry name" value="ACETATE--COA LIGASE [ADP-FORMING]"/>
    <property type="match status" value="1"/>
</dbReference>
<keyword evidence="2" id="KW-0547">Nucleotide-binding</keyword>
<accession>X0U9I8</accession>
<dbReference type="GO" id="GO:0005524">
    <property type="term" value="F:ATP binding"/>
    <property type="evidence" value="ECO:0007669"/>
    <property type="project" value="UniProtKB-KW"/>
</dbReference>
<feature type="domain" description="CoA-binding" evidence="4">
    <location>
        <begin position="2"/>
        <end position="95"/>
    </location>
</feature>
<evidence type="ECO:0000256" key="1">
    <source>
        <dbReference type="ARBA" id="ARBA00022598"/>
    </source>
</evidence>
<keyword evidence="1" id="KW-0436">Ligase</keyword>
<reference evidence="5" key="1">
    <citation type="journal article" date="2014" name="Front. Microbiol.">
        <title>High frequency of phylogenetically diverse reductive dehalogenase-homologous genes in deep subseafloor sedimentary metagenomes.</title>
        <authorList>
            <person name="Kawai M."/>
            <person name="Futagami T."/>
            <person name="Toyoda A."/>
            <person name="Takaki Y."/>
            <person name="Nishi S."/>
            <person name="Hori S."/>
            <person name="Arai W."/>
            <person name="Tsubouchi T."/>
            <person name="Morono Y."/>
            <person name="Uchiyama I."/>
            <person name="Ito T."/>
            <person name="Fujiyama A."/>
            <person name="Inagaki F."/>
            <person name="Takami H."/>
        </authorList>
    </citation>
    <scope>NUCLEOTIDE SEQUENCE</scope>
    <source>
        <strain evidence="5">Expedition CK06-06</strain>
    </source>
</reference>
<name>X0U9I8_9ZZZZ</name>
<feature type="non-terminal residue" evidence="5">
    <location>
        <position position="1"/>
    </location>
</feature>
<evidence type="ECO:0000259" key="4">
    <source>
        <dbReference type="SMART" id="SM00881"/>
    </source>
</evidence>
<dbReference type="Pfam" id="PF13380">
    <property type="entry name" value="CoA_binding_2"/>
    <property type="match status" value="1"/>
</dbReference>
<sequence length="278" mass="30596">FFPRAIGIIGAGYDPAGGGFFVRALKDKFRGKTYYFNPRLAGKILYGQKVYSSILEISEPIDYVIIAVPARVVPKVLEEVGQKSIPFCTIFSSGFREVGNEELEHLTIQTARKYNVRVIGPNCIGVYSPKGGLFFAYEQSRKSGNFGGVFQSGGIAQNISELIVSYGLYASKLISIGNSLDLSPVEFLEYFLKDDYTKIIGLYIESLRSIEQGRNFMKIVKECNLNRKPVILWRAGYGEATKKAILSHTGGLAGNNEIWNAVGKQTGSCIVSNSNELA</sequence>
<dbReference type="InterPro" id="IPR032875">
    <property type="entry name" value="Succ_CoA_lig_flav_dom"/>
</dbReference>
<dbReference type="GO" id="GO:0016874">
    <property type="term" value="F:ligase activity"/>
    <property type="evidence" value="ECO:0007669"/>
    <property type="project" value="UniProtKB-KW"/>
</dbReference>
<dbReference type="Gene3D" id="3.40.50.261">
    <property type="entry name" value="Succinyl-CoA synthetase domains"/>
    <property type="match status" value="1"/>
</dbReference>
<proteinExistence type="predicted"/>
<evidence type="ECO:0000256" key="2">
    <source>
        <dbReference type="ARBA" id="ARBA00022741"/>
    </source>
</evidence>
<dbReference type="EMBL" id="BARS01017359">
    <property type="protein sequence ID" value="GAF97007.1"/>
    <property type="molecule type" value="Genomic_DNA"/>
</dbReference>
<dbReference type="SMART" id="SM00881">
    <property type="entry name" value="CoA_binding"/>
    <property type="match status" value="1"/>
</dbReference>
<organism evidence="5">
    <name type="scientific">marine sediment metagenome</name>
    <dbReference type="NCBI Taxonomy" id="412755"/>
    <lineage>
        <taxon>unclassified sequences</taxon>
        <taxon>metagenomes</taxon>
        <taxon>ecological metagenomes</taxon>
    </lineage>
</organism>